<dbReference type="OrthoDB" id="20105at2759"/>
<dbReference type="PANTHER" id="PTHR10920:SF18">
    <property type="entry name" value="RRNA METHYLTRANSFERASE 2, MITOCHONDRIAL"/>
    <property type="match status" value="1"/>
</dbReference>
<dbReference type="InterPro" id="IPR015507">
    <property type="entry name" value="rRNA-MeTfrase_E"/>
</dbReference>
<evidence type="ECO:0000256" key="6">
    <source>
        <dbReference type="ARBA" id="ARBA00022603"/>
    </source>
</evidence>
<dbReference type="Proteomes" id="UP000240830">
    <property type="component" value="Unassembled WGS sequence"/>
</dbReference>
<dbReference type="STRING" id="1246581.A0A2H9THG5"/>
<keyword evidence="9" id="KW-0949">S-adenosyl-L-methionine</keyword>
<comment type="caution">
    <text evidence="15">The sequence shown here is derived from an EMBL/GenBank/DDBJ whole genome shotgun (WGS) entry which is preliminary data.</text>
</comment>
<evidence type="ECO:0000256" key="10">
    <source>
        <dbReference type="ARBA" id="ARBA00022728"/>
    </source>
</evidence>
<keyword evidence="6 15" id="KW-0489">Methyltransferase</keyword>
<dbReference type="InterPro" id="IPR013260">
    <property type="entry name" value="mRNA_splic_SYF2"/>
</dbReference>
<sequence length="410" mass="46871">MKSDDPSSSLNTSSTLEARLARFKELRDKREEAAALNLASTKIEDAELCRDPRNQNRLLRKQAKAHKYLAKQAAKEEGIDLDRKNNLTYTVEETRQWNEMIAAKEARRDPGFTDFTQLTRRKYEKLTDKLDTHAIVRRSKEEAAEAMAQEVVKDQQQRLKHSRRRRFDETEEVTFINERNARFNKKASRAYDEYTEELRESLERGTAFQWFTRQARDPYVRAARDANYRSRAAFKLIQIDEKFSLFKGANLVVDLGATPGGWSQVASSRISRDGSVIAIDMLEMDPLPAVQFVQGDFTLPQSLEHISNMCSGRAVDVVLSYHSVPQIMHRDMSPNLSGIGDQDHIRSMELVKSAFAFSRLSLRPGGHFVAKVFEGRLITVFNKVVTVKPKASRKESSEMYILGLSKKKSA</sequence>
<comment type="subcellular location">
    <subcellularLocation>
        <location evidence="1 13">Nucleus</location>
    </subcellularLocation>
</comment>
<evidence type="ECO:0000256" key="2">
    <source>
        <dbReference type="ARBA" id="ARBA00009258"/>
    </source>
</evidence>
<evidence type="ECO:0000256" key="5">
    <source>
        <dbReference type="ARBA" id="ARBA00022552"/>
    </source>
</evidence>
<keyword evidence="7 13" id="KW-0507">mRNA processing</keyword>
<keyword evidence="12 13" id="KW-0539">Nucleus</keyword>
<evidence type="ECO:0000256" key="7">
    <source>
        <dbReference type="ARBA" id="ARBA00022664"/>
    </source>
</evidence>
<evidence type="ECO:0000256" key="3">
    <source>
        <dbReference type="ARBA" id="ARBA00010028"/>
    </source>
</evidence>
<keyword evidence="8 15" id="KW-0808">Transferase</keyword>
<dbReference type="HAMAP" id="MF_01547">
    <property type="entry name" value="RNA_methyltr_E"/>
    <property type="match status" value="1"/>
</dbReference>
<dbReference type="Pfam" id="PF01728">
    <property type="entry name" value="FtsJ"/>
    <property type="match status" value="1"/>
</dbReference>
<evidence type="ECO:0000256" key="11">
    <source>
        <dbReference type="ARBA" id="ARBA00023187"/>
    </source>
</evidence>
<comment type="similarity">
    <text evidence="2">Belongs to the class I-like SAM-binding methyltransferase superfamily. RNA methyltransferase RlmE family.</text>
</comment>
<keyword evidence="10 13" id="KW-0747">Spliceosome</keyword>
<keyword evidence="16" id="KW-1185">Reference proteome</keyword>
<organism evidence="15 16">
    <name type="scientific">Paramicrosporidium saccamoebae</name>
    <dbReference type="NCBI Taxonomy" id="1246581"/>
    <lineage>
        <taxon>Eukaryota</taxon>
        <taxon>Fungi</taxon>
        <taxon>Fungi incertae sedis</taxon>
        <taxon>Cryptomycota</taxon>
        <taxon>Cryptomycota incertae sedis</taxon>
        <taxon>Paramicrosporidium</taxon>
    </lineage>
</organism>
<proteinExistence type="inferred from homology"/>
<dbReference type="EMBL" id="MTSL01000186">
    <property type="protein sequence ID" value="PJF17198.1"/>
    <property type="molecule type" value="Genomic_DNA"/>
</dbReference>
<evidence type="ECO:0000256" key="4">
    <source>
        <dbReference type="ARBA" id="ARBA00014745"/>
    </source>
</evidence>
<dbReference type="SUPFAM" id="SSF53335">
    <property type="entry name" value="S-adenosyl-L-methionine-dependent methyltransferases"/>
    <property type="match status" value="1"/>
</dbReference>
<dbReference type="GO" id="GO:0000398">
    <property type="term" value="P:mRNA splicing, via spliceosome"/>
    <property type="evidence" value="ECO:0007669"/>
    <property type="project" value="UniProtKB-UniRule"/>
</dbReference>
<dbReference type="Pfam" id="PF08231">
    <property type="entry name" value="SYF2"/>
    <property type="match status" value="2"/>
</dbReference>
<reference evidence="15 16" key="1">
    <citation type="submission" date="2016-10" db="EMBL/GenBank/DDBJ databases">
        <title>The genome of Paramicrosporidium saccamoebae is the missing link in understanding Cryptomycota and Microsporidia evolution.</title>
        <authorList>
            <person name="Quandt C.A."/>
            <person name="Beaudet D."/>
            <person name="Corsaro D."/>
            <person name="Michel R."/>
            <person name="Corradi N."/>
            <person name="James T."/>
        </authorList>
    </citation>
    <scope>NUCLEOTIDE SEQUENCE [LARGE SCALE GENOMIC DNA]</scope>
    <source>
        <strain evidence="15 16">KSL3</strain>
    </source>
</reference>
<evidence type="ECO:0000256" key="8">
    <source>
        <dbReference type="ARBA" id="ARBA00022679"/>
    </source>
</evidence>
<dbReference type="InterPro" id="IPR002877">
    <property type="entry name" value="RNA_MeTrfase_FtsJ_dom"/>
</dbReference>
<evidence type="ECO:0000313" key="16">
    <source>
        <dbReference type="Proteomes" id="UP000240830"/>
    </source>
</evidence>
<dbReference type="Gene3D" id="3.40.50.150">
    <property type="entry name" value="Vaccinia Virus protein VP39"/>
    <property type="match status" value="1"/>
</dbReference>
<dbReference type="InterPro" id="IPR050082">
    <property type="entry name" value="RNA_methyltr_RlmE"/>
</dbReference>
<keyword evidence="5" id="KW-0698">rRNA processing</keyword>
<dbReference type="AlphaFoldDB" id="A0A2H9THG5"/>
<dbReference type="PANTHER" id="PTHR10920">
    <property type="entry name" value="RIBOSOMAL RNA METHYLTRANSFERASE"/>
    <property type="match status" value="1"/>
</dbReference>
<dbReference type="GO" id="GO:0008650">
    <property type="term" value="F:rRNA (uridine-2'-O-)-methyltransferase activity"/>
    <property type="evidence" value="ECO:0007669"/>
    <property type="project" value="TreeGrafter"/>
</dbReference>
<dbReference type="GO" id="GO:0005681">
    <property type="term" value="C:spliceosomal complex"/>
    <property type="evidence" value="ECO:0007669"/>
    <property type="project" value="UniProtKB-KW"/>
</dbReference>
<feature type="domain" description="Ribosomal RNA methyltransferase FtsJ" evidence="14">
    <location>
        <begin position="228"/>
        <end position="405"/>
    </location>
</feature>
<comment type="similarity">
    <text evidence="3 13">Belongs to the SYF2 family.</text>
</comment>
<dbReference type="InterPro" id="IPR029063">
    <property type="entry name" value="SAM-dependent_MTases_sf"/>
</dbReference>
<gene>
    <name evidence="15" type="ORF">PSACC_02995</name>
</gene>
<comment type="subunit">
    <text evidence="13">May be part of a spliceosome complex.</text>
</comment>
<accession>A0A2H9THG5</accession>
<evidence type="ECO:0000256" key="13">
    <source>
        <dbReference type="RuleBase" id="RU367148"/>
    </source>
</evidence>
<protein>
    <recommendedName>
        <fullName evidence="4 13">Pre-mRNA-splicing factor SYF2</fullName>
    </recommendedName>
</protein>
<evidence type="ECO:0000256" key="12">
    <source>
        <dbReference type="ARBA" id="ARBA00023242"/>
    </source>
</evidence>
<name>A0A2H9THG5_9FUNG</name>
<evidence type="ECO:0000259" key="14">
    <source>
        <dbReference type="Pfam" id="PF01728"/>
    </source>
</evidence>
<comment type="function">
    <text evidence="13">Involved in pre-mRNA splicing.</text>
</comment>
<evidence type="ECO:0000313" key="15">
    <source>
        <dbReference type="EMBL" id="PJF17198.1"/>
    </source>
</evidence>
<keyword evidence="11 13" id="KW-0508">mRNA splicing</keyword>
<evidence type="ECO:0000256" key="9">
    <source>
        <dbReference type="ARBA" id="ARBA00022691"/>
    </source>
</evidence>
<evidence type="ECO:0000256" key="1">
    <source>
        <dbReference type="ARBA" id="ARBA00004123"/>
    </source>
</evidence>